<dbReference type="EMBL" id="QGKW02001911">
    <property type="protein sequence ID" value="KAF2567106.1"/>
    <property type="molecule type" value="Genomic_DNA"/>
</dbReference>
<protein>
    <submittedName>
        <fullName evidence="2">Uncharacterized protein</fullName>
    </submittedName>
</protein>
<evidence type="ECO:0000256" key="1">
    <source>
        <dbReference type="SAM" id="MobiDB-lite"/>
    </source>
</evidence>
<sequence>MKFQSREAPISSQRVSNRLKQMKHEEVEIRQTGRNSGENHRQHHMERRDEEPRADETSKELMYFGAKSRPTTMKKMRRRKDLRQIWKTSRKVFSGIF</sequence>
<reference evidence="2" key="1">
    <citation type="submission" date="2019-12" db="EMBL/GenBank/DDBJ databases">
        <title>Genome sequencing and annotation of Brassica cretica.</title>
        <authorList>
            <person name="Studholme D.J."/>
            <person name="Sarris P.F."/>
        </authorList>
    </citation>
    <scope>NUCLEOTIDE SEQUENCE</scope>
    <source>
        <strain evidence="2">PFS-001/15</strain>
        <tissue evidence="2">Leaf</tissue>
    </source>
</reference>
<evidence type="ECO:0000313" key="3">
    <source>
        <dbReference type="Proteomes" id="UP000712281"/>
    </source>
</evidence>
<name>A0A3N6S2W6_BRACR</name>
<comment type="caution">
    <text evidence="2">The sequence shown here is derived from an EMBL/GenBank/DDBJ whole genome shotgun (WGS) entry which is preliminary data.</text>
</comment>
<dbReference type="AlphaFoldDB" id="A0A3N6S2W6"/>
<organism evidence="2 3">
    <name type="scientific">Brassica cretica</name>
    <name type="common">Mustard</name>
    <dbReference type="NCBI Taxonomy" id="69181"/>
    <lineage>
        <taxon>Eukaryota</taxon>
        <taxon>Viridiplantae</taxon>
        <taxon>Streptophyta</taxon>
        <taxon>Embryophyta</taxon>
        <taxon>Tracheophyta</taxon>
        <taxon>Spermatophyta</taxon>
        <taxon>Magnoliopsida</taxon>
        <taxon>eudicotyledons</taxon>
        <taxon>Gunneridae</taxon>
        <taxon>Pentapetalae</taxon>
        <taxon>rosids</taxon>
        <taxon>malvids</taxon>
        <taxon>Brassicales</taxon>
        <taxon>Brassicaceae</taxon>
        <taxon>Brassiceae</taxon>
        <taxon>Brassica</taxon>
    </lineage>
</organism>
<proteinExistence type="predicted"/>
<feature type="compositionally biased region" description="Polar residues" evidence="1">
    <location>
        <begin position="10"/>
        <end position="19"/>
    </location>
</feature>
<gene>
    <name evidence="2" type="ORF">F2Q68_00026777</name>
</gene>
<feature type="compositionally biased region" description="Basic and acidic residues" evidence="1">
    <location>
        <begin position="22"/>
        <end position="31"/>
    </location>
</feature>
<accession>A0A3N6S2W6</accession>
<feature type="region of interest" description="Disordered" evidence="1">
    <location>
        <begin position="1"/>
        <end position="60"/>
    </location>
</feature>
<evidence type="ECO:0000313" key="2">
    <source>
        <dbReference type="EMBL" id="KAF2567106.1"/>
    </source>
</evidence>
<feature type="compositionally biased region" description="Basic and acidic residues" evidence="1">
    <location>
        <begin position="46"/>
        <end position="59"/>
    </location>
</feature>
<dbReference type="Proteomes" id="UP000712281">
    <property type="component" value="Unassembled WGS sequence"/>
</dbReference>